<dbReference type="EMBL" id="VDMD01000011">
    <property type="protein sequence ID" value="TRM62924.1"/>
    <property type="molecule type" value="Genomic_DNA"/>
</dbReference>
<evidence type="ECO:0000256" key="2">
    <source>
        <dbReference type="ARBA" id="ARBA00022723"/>
    </source>
</evidence>
<comment type="caution">
    <text evidence="9">The sequence shown here is derived from an EMBL/GenBank/DDBJ whole genome shotgun (WGS) entry which is preliminary data.</text>
</comment>
<dbReference type="Gene3D" id="3.30.160.60">
    <property type="entry name" value="Classic Zinc Finger"/>
    <property type="match status" value="1"/>
</dbReference>
<feature type="compositionally biased region" description="Pro residues" evidence="7">
    <location>
        <begin position="270"/>
        <end position="284"/>
    </location>
</feature>
<evidence type="ECO:0000256" key="3">
    <source>
        <dbReference type="ARBA" id="ARBA00022771"/>
    </source>
</evidence>
<dbReference type="PANTHER" id="PTHR23215:SF0">
    <property type="entry name" value="BUB3-INTERACTING AND GLEBS MOTIF-CONTAINING PROTEIN ZNF207"/>
    <property type="match status" value="1"/>
</dbReference>
<keyword evidence="3 6" id="KW-0863">Zinc-finger</keyword>
<evidence type="ECO:0000256" key="5">
    <source>
        <dbReference type="ARBA" id="ARBA00023242"/>
    </source>
</evidence>
<accession>A0A550CDR0</accession>
<dbReference type="CDD" id="cd20908">
    <property type="entry name" value="SUF4-like"/>
    <property type="match status" value="1"/>
</dbReference>
<dbReference type="SUPFAM" id="SSF57667">
    <property type="entry name" value="beta-beta-alpha zinc fingers"/>
    <property type="match status" value="1"/>
</dbReference>
<dbReference type="OrthoDB" id="1306014at2759"/>
<organism evidence="9 10">
    <name type="scientific">Schizophyllum amplum</name>
    <dbReference type="NCBI Taxonomy" id="97359"/>
    <lineage>
        <taxon>Eukaryota</taxon>
        <taxon>Fungi</taxon>
        <taxon>Dikarya</taxon>
        <taxon>Basidiomycota</taxon>
        <taxon>Agaricomycotina</taxon>
        <taxon>Agaricomycetes</taxon>
        <taxon>Agaricomycetidae</taxon>
        <taxon>Agaricales</taxon>
        <taxon>Schizophyllaceae</taxon>
        <taxon>Schizophyllum</taxon>
    </lineage>
</organism>
<dbReference type="InterPro" id="IPR036236">
    <property type="entry name" value="Znf_C2H2_sf"/>
</dbReference>
<dbReference type="STRING" id="97359.A0A550CDR0"/>
<reference evidence="9 10" key="1">
    <citation type="journal article" date="2019" name="New Phytol.">
        <title>Comparative genomics reveals unique wood-decay strategies and fruiting body development in the Schizophyllaceae.</title>
        <authorList>
            <person name="Almasi E."/>
            <person name="Sahu N."/>
            <person name="Krizsan K."/>
            <person name="Balint B."/>
            <person name="Kovacs G.M."/>
            <person name="Kiss B."/>
            <person name="Cseklye J."/>
            <person name="Drula E."/>
            <person name="Henrissat B."/>
            <person name="Nagy I."/>
            <person name="Chovatia M."/>
            <person name="Adam C."/>
            <person name="LaButti K."/>
            <person name="Lipzen A."/>
            <person name="Riley R."/>
            <person name="Grigoriev I.V."/>
            <person name="Nagy L.G."/>
        </authorList>
    </citation>
    <scope>NUCLEOTIDE SEQUENCE [LARGE SCALE GENOMIC DNA]</scope>
    <source>
        <strain evidence="9 10">NL-1724</strain>
    </source>
</reference>
<feature type="compositionally biased region" description="Basic and acidic residues" evidence="7">
    <location>
        <begin position="343"/>
        <end position="366"/>
    </location>
</feature>
<comment type="subcellular location">
    <subcellularLocation>
        <location evidence="1">Nucleus</location>
    </subcellularLocation>
</comment>
<gene>
    <name evidence="9" type="ORF">BD626DRAFT_569501</name>
</gene>
<feature type="domain" description="C2H2-type" evidence="8">
    <location>
        <begin position="36"/>
        <end position="64"/>
    </location>
</feature>
<dbReference type="AlphaFoldDB" id="A0A550CDR0"/>
<protein>
    <recommendedName>
        <fullName evidence="8">C2H2-type domain-containing protein</fullName>
    </recommendedName>
</protein>
<dbReference type="SMART" id="SM00355">
    <property type="entry name" value="ZnF_C2H2"/>
    <property type="match status" value="2"/>
</dbReference>
<evidence type="ECO:0000256" key="1">
    <source>
        <dbReference type="ARBA" id="ARBA00004123"/>
    </source>
</evidence>
<feature type="region of interest" description="Disordered" evidence="7">
    <location>
        <begin position="261"/>
        <end position="366"/>
    </location>
</feature>
<proteinExistence type="predicted"/>
<dbReference type="GO" id="GO:0005634">
    <property type="term" value="C:nucleus"/>
    <property type="evidence" value="ECO:0007669"/>
    <property type="project" value="UniProtKB-SubCell"/>
</dbReference>
<dbReference type="InterPro" id="IPR013087">
    <property type="entry name" value="Znf_C2H2_type"/>
</dbReference>
<evidence type="ECO:0000313" key="10">
    <source>
        <dbReference type="Proteomes" id="UP000320762"/>
    </source>
</evidence>
<dbReference type="GO" id="GO:0008270">
    <property type="term" value="F:zinc ion binding"/>
    <property type="evidence" value="ECO:0007669"/>
    <property type="project" value="UniProtKB-KW"/>
</dbReference>
<evidence type="ECO:0000256" key="7">
    <source>
        <dbReference type="SAM" id="MobiDB-lite"/>
    </source>
</evidence>
<evidence type="ECO:0000259" key="8">
    <source>
        <dbReference type="PROSITE" id="PS50157"/>
    </source>
</evidence>
<keyword evidence="5" id="KW-0539">Nucleus</keyword>
<dbReference type="Proteomes" id="UP000320762">
    <property type="component" value="Unassembled WGS sequence"/>
</dbReference>
<feature type="compositionally biased region" description="Low complexity" evidence="7">
    <location>
        <begin position="285"/>
        <end position="299"/>
    </location>
</feature>
<evidence type="ECO:0000313" key="9">
    <source>
        <dbReference type="EMBL" id="TRM62924.1"/>
    </source>
</evidence>
<sequence>MAKKKNKQIIRPWCWYCEREFEDEKVLMQHQKAKHFKCNMCPRRLNTAGGLAVHIQQVHKLEPENLPRIENAIPGRDGYEVEIFGMEGIPAPDVADYKRRKEIELGLAAGSISQPPPKRPKVENRVLTEAELQAALAQHKALMGQSLDPDAMKDGGAGGAVYGAPPQAYSAAPTALPPMPAMPMPPFPPGATPPFPPPFGMPPGALPPGMPMPPFPPGMPPPPGMVPGASPIPPPGVSPPPGMGMPPPGMGMPPPGLMRFAAPPSFVPAGGPPSGSPAPPPPAGAQPAPGAFGQSAPAASAPPAPIPAPEVLIPQTNPDVKGDLKFRDANVSAAEHRAHHPRYYFDKATAGEEPRGTKRARAEDFL</sequence>
<keyword evidence="10" id="KW-1185">Reference proteome</keyword>
<evidence type="ECO:0000256" key="4">
    <source>
        <dbReference type="ARBA" id="ARBA00022833"/>
    </source>
</evidence>
<keyword evidence="2" id="KW-0479">Metal-binding</keyword>
<keyword evidence="4" id="KW-0862">Zinc</keyword>
<dbReference type="PANTHER" id="PTHR23215">
    <property type="entry name" value="ZINC FINGER PROTEIN 207"/>
    <property type="match status" value="1"/>
</dbReference>
<dbReference type="PROSITE" id="PS00028">
    <property type="entry name" value="ZINC_FINGER_C2H2_1"/>
    <property type="match status" value="1"/>
</dbReference>
<name>A0A550CDR0_9AGAR</name>
<evidence type="ECO:0000256" key="6">
    <source>
        <dbReference type="PROSITE-ProRule" id="PRU00042"/>
    </source>
</evidence>
<dbReference type="PROSITE" id="PS50157">
    <property type="entry name" value="ZINC_FINGER_C2H2_2"/>
    <property type="match status" value="1"/>
</dbReference>